<sequence length="447" mass="52194">MQKLKKYFVDLFPGNRFFIGLGSLVALFILSFYVPALQSFSIAIFFVFIIFCCLDYSLLFFTKKFPTAQRITPHRFSNGDFNTIQWIIKNDFRFPVSAELIDELPEQLQIRNLRKKIKLKAKGQRKVSWKFKPLERGEYHFGDIHLFISTPLQIFKRRFTTSAALDVPVYPAFLQLRNYELFSGTFLNAESGNQRMRKIAQSMEFEQIKEYVSGDDIRTLNWKASARKGGLMINSFMEERSQQVYCIIDKGRLMKMSFDGMTLLDYAINSCLVLSNVCLKKQDKIGVITFSNKFGNILAADRKVSQAENILQLLYKQKTDFLESDFEMLYLQIRKKIKHRSLLILFTNFESLSGLNRQMEYLRSISRNHLLLVIFFENSELDHLRNSHAKNIEEVYIKTIAEKFAFEKRIIAKELSKYGILSILSSPKNLTINAINKYLELKARQAI</sequence>
<name>A0A3M9NGI5_9BACT</name>
<dbReference type="AlphaFoldDB" id="A0A3M9NGI5"/>
<dbReference type="PANTHER" id="PTHR33608">
    <property type="entry name" value="BLL2464 PROTEIN"/>
    <property type="match status" value="1"/>
</dbReference>
<feature type="transmembrane region" description="Helical" evidence="1">
    <location>
        <begin position="40"/>
        <end position="61"/>
    </location>
</feature>
<feature type="transmembrane region" description="Helical" evidence="1">
    <location>
        <begin position="12"/>
        <end position="34"/>
    </location>
</feature>
<evidence type="ECO:0000313" key="3">
    <source>
        <dbReference type="EMBL" id="RNI36894.1"/>
    </source>
</evidence>
<organism evidence="3 4">
    <name type="scientific">Hanamia caeni</name>
    <dbReference type="NCBI Taxonomy" id="2294116"/>
    <lineage>
        <taxon>Bacteria</taxon>
        <taxon>Pseudomonadati</taxon>
        <taxon>Bacteroidota</taxon>
        <taxon>Chitinophagia</taxon>
        <taxon>Chitinophagales</taxon>
        <taxon>Chitinophagaceae</taxon>
        <taxon>Hanamia</taxon>
    </lineage>
</organism>
<evidence type="ECO:0000259" key="2">
    <source>
        <dbReference type="Pfam" id="PF01882"/>
    </source>
</evidence>
<evidence type="ECO:0000313" key="4">
    <source>
        <dbReference type="Proteomes" id="UP000267223"/>
    </source>
</evidence>
<dbReference type="PANTHER" id="PTHR33608:SF3">
    <property type="entry name" value="SLR2013 PROTEIN"/>
    <property type="match status" value="1"/>
</dbReference>
<keyword evidence="1" id="KW-1133">Transmembrane helix</keyword>
<dbReference type="Pfam" id="PF01882">
    <property type="entry name" value="DUF58"/>
    <property type="match status" value="1"/>
</dbReference>
<dbReference type="OrthoDB" id="845740at2"/>
<gene>
    <name evidence="3" type="ORF">EFY79_09020</name>
</gene>
<dbReference type="InterPro" id="IPR002881">
    <property type="entry name" value="DUF58"/>
</dbReference>
<protein>
    <submittedName>
        <fullName evidence="3">DUF58 domain-containing protein</fullName>
    </submittedName>
</protein>
<feature type="domain" description="DUF58" evidence="2">
    <location>
        <begin position="208"/>
        <end position="372"/>
    </location>
</feature>
<evidence type="ECO:0000256" key="1">
    <source>
        <dbReference type="SAM" id="Phobius"/>
    </source>
</evidence>
<reference evidence="3 4" key="1">
    <citation type="submission" date="2018-11" db="EMBL/GenBank/DDBJ databases">
        <title>Draft genome sequence of Ferruginibacter sp. BO-59.</title>
        <authorList>
            <person name="Im W.T."/>
        </authorList>
    </citation>
    <scope>NUCLEOTIDE SEQUENCE [LARGE SCALE GENOMIC DNA]</scope>
    <source>
        <strain evidence="3 4">BO-59</strain>
    </source>
</reference>
<keyword evidence="1" id="KW-0472">Membrane</keyword>
<accession>A0A3M9NGI5</accession>
<proteinExistence type="predicted"/>
<dbReference type="Proteomes" id="UP000267223">
    <property type="component" value="Unassembled WGS sequence"/>
</dbReference>
<keyword evidence="4" id="KW-1185">Reference proteome</keyword>
<dbReference type="RefSeq" id="WP_123120378.1">
    <property type="nucleotide sequence ID" value="NZ_RJJR01000006.1"/>
</dbReference>
<keyword evidence="1" id="KW-0812">Transmembrane</keyword>
<comment type="caution">
    <text evidence="3">The sequence shown here is derived from an EMBL/GenBank/DDBJ whole genome shotgun (WGS) entry which is preliminary data.</text>
</comment>
<dbReference type="EMBL" id="RJJR01000006">
    <property type="protein sequence ID" value="RNI36894.1"/>
    <property type="molecule type" value="Genomic_DNA"/>
</dbReference>